<feature type="domain" description="MacB-like periplasmic core" evidence="9">
    <location>
        <begin position="30"/>
        <end position="250"/>
    </location>
</feature>
<accession>A0A5C7EVT4</accession>
<dbReference type="EMBL" id="VPFL01000007">
    <property type="protein sequence ID" value="TXF12256.1"/>
    <property type="molecule type" value="Genomic_DNA"/>
</dbReference>
<gene>
    <name evidence="10" type="ORF">FR698_06915</name>
</gene>
<evidence type="ECO:0000313" key="11">
    <source>
        <dbReference type="Proteomes" id="UP000321201"/>
    </source>
</evidence>
<dbReference type="OrthoDB" id="9770036at2"/>
<feature type="transmembrane region" description="Helical" evidence="7">
    <location>
        <begin position="280"/>
        <end position="301"/>
    </location>
</feature>
<evidence type="ECO:0000256" key="2">
    <source>
        <dbReference type="ARBA" id="ARBA00022475"/>
    </source>
</evidence>
<dbReference type="InParanoid" id="A0A5C7EVT4"/>
<evidence type="ECO:0000256" key="6">
    <source>
        <dbReference type="ARBA" id="ARBA00038076"/>
    </source>
</evidence>
<evidence type="ECO:0000256" key="3">
    <source>
        <dbReference type="ARBA" id="ARBA00022692"/>
    </source>
</evidence>
<dbReference type="InterPro" id="IPR025857">
    <property type="entry name" value="MacB_PCD"/>
</dbReference>
<evidence type="ECO:0000259" key="8">
    <source>
        <dbReference type="Pfam" id="PF02687"/>
    </source>
</evidence>
<evidence type="ECO:0000256" key="4">
    <source>
        <dbReference type="ARBA" id="ARBA00022989"/>
    </source>
</evidence>
<comment type="subcellular location">
    <subcellularLocation>
        <location evidence="1">Cell membrane</location>
        <topology evidence="1">Multi-pass membrane protein</topology>
    </subcellularLocation>
</comment>
<keyword evidence="5 7" id="KW-0472">Membrane</keyword>
<dbReference type="RefSeq" id="WP_147799455.1">
    <property type="nucleotide sequence ID" value="NZ_VPFL01000007.1"/>
</dbReference>
<evidence type="ECO:0000313" key="10">
    <source>
        <dbReference type="EMBL" id="TXF12256.1"/>
    </source>
</evidence>
<evidence type="ECO:0000259" key="9">
    <source>
        <dbReference type="Pfam" id="PF12704"/>
    </source>
</evidence>
<sequence>MGMVRYGLRNLARGKLRLAVVTVLLAFPLLLLLVMQSISAAVERHTEVLKRTVDNTLQLRARGSMGHVNMEGNWVILPQEALDKVRQVEHVARVEPYLLAMTPTEGHNFAMIVGMNPGDTKRLESHGEAGNPRIIAGRDLVPGDRGKRVAVIGQGFARWAGITPEKLGSATLTLDLNRTHPVIFALDRPPATLEIVGIYASGYVFGDMQLFMPLDTFREIYGVPEGISWLFVQADSSDSLPLVEQRLRALLGEVADIVAPTSAAEFETTATRTVVRLTSAGVALTVALMVVVVFFVTLLIVRERAWEIGTLKALGASDGGIALSLLAEAFALCATGALLAVLLFGAWGAPAARRFYGLGVAPLLPAQYKDALGGALAFAPDIGLATLGVLVAVSFVAALAGSAYGIRQIQRLSPMEAIRHE</sequence>
<dbReference type="GO" id="GO:0005886">
    <property type="term" value="C:plasma membrane"/>
    <property type="evidence" value="ECO:0007669"/>
    <property type="project" value="UniProtKB-SubCell"/>
</dbReference>
<dbReference type="GO" id="GO:0022857">
    <property type="term" value="F:transmembrane transporter activity"/>
    <property type="evidence" value="ECO:0007669"/>
    <property type="project" value="TreeGrafter"/>
</dbReference>
<evidence type="ECO:0000256" key="5">
    <source>
        <dbReference type="ARBA" id="ARBA00023136"/>
    </source>
</evidence>
<protein>
    <submittedName>
        <fullName evidence="10">ABC transporter permease</fullName>
    </submittedName>
</protein>
<dbReference type="PANTHER" id="PTHR30572">
    <property type="entry name" value="MEMBRANE COMPONENT OF TRANSPORTER-RELATED"/>
    <property type="match status" value="1"/>
</dbReference>
<dbReference type="InterPro" id="IPR003838">
    <property type="entry name" value="ABC3_permease_C"/>
</dbReference>
<evidence type="ECO:0000256" key="7">
    <source>
        <dbReference type="SAM" id="Phobius"/>
    </source>
</evidence>
<dbReference type="Pfam" id="PF02687">
    <property type="entry name" value="FtsX"/>
    <property type="match status" value="1"/>
</dbReference>
<keyword evidence="4 7" id="KW-1133">Transmembrane helix</keyword>
<dbReference type="AlphaFoldDB" id="A0A5C7EVT4"/>
<dbReference type="PANTHER" id="PTHR30572:SF4">
    <property type="entry name" value="ABC TRANSPORTER PERMEASE YTRF"/>
    <property type="match status" value="1"/>
</dbReference>
<comment type="caution">
    <text evidence="10">The sequence shown here is derived from an EMBL/GenBank/DDBJ whole genome shotgun (WGS) entry which is preliminary data.</text>
</comment>
<organism evidence="10 11">
    <name type="scientific">Pelomicrobium methylotrophicum</name>
    <dbReference type="NCBI Taxonomy" id="2602750"/>
    <lineage>
        <taxon>Bacteria</taxon>
        <taxon>Pseudomonadati</taxon>
        <taxon>Pseudomonadota</taxon>
        <taxon>Hydrogenophilia</taxon>
        <taxon>Hydrogenophilia incertae sedis</taxon>
        <taxon>Pelomicrobium</taxon>
    </lineage>
</organism>
<keyword evidence="2" id="KW-1003">Cell membrane</keyword>
<keyword evidence="3 7" id="KW-0812">Transmembrane</keyword>
<dbReference type="Proteomes" id="UP000321201">
    <property type="component" value="Unassembled WGS sequence"/>
</dbReference>
<feature type="domain" description="ABC3 transporter permease C-terminal" evidence="8">
    <location>
        <begin position="282"/>
        <end position="403"/>
    </location>
</feature>
<comment type="similarity">
    <text evidence="6">Belongs to the ABC-4 integral membrane protein family.</text>
</comment>
<feature type="transmembrane region" description="Helical" evidence="7">
    <location>
        <begin position="322"/>
        <end position="347"/>
    </location>
</feature>
<dbReference type="InterPro" id="IPR050250">
    <property type="entry name" value="Macrolide_Exporter_MacB"/>
</dbReference>
<keyword evidence="11" id="KW-1185">Reference proteome</keyword>
<evidence type="ECO:0000256" key="1">
    <source>
        <dbReference type="ARBA" id="ARBA00004651"/>
    </source>
</evidence>
<dbReference type="Pfam" id="PF12704">
    <property type="entry name" value="MacB_PCD"/>
    <property type="match status" value="1"/>
</dbReference>
<proteinExistence type="inferred from homology"/>
<name>A0A5C7EVT4_9PROT</name>
<feature type="transmembrane region" description="Helical" evidence="7">
    <location>
        <begin position="382"/>
        <end position="406"/>
    </location>
</feature>
<reference evidence="10 11" key="1">
    <citation type="submission" date="2019-08" db="EMBL/GenBank/DDBJ databases">
        <title>Pelomicrobium methylotrophicum gen. nov., sp. nov. a moderately thermophilic, facultatively anaerobic, lithoautotrophic and methylotrophic bacterium isolated from a terrestrial mud volcano.</title>
        <authorList>
            <person name="Slobodkina G.B."/>
            <person name="Merkel A.Y."/>
            <person name="Slobodkin A.I."/>
        </authorList>
    </citation>
    <scope>NUCLEOTIDE SEQUENCE [LARGE SCALE GENOMIC DNA]</scope>
    <source>
        <strain evidence="10 11">SM250</strain>
    </source>
</reference>